<dbReference type="Pfam" id="PF13409">
    <property type="entry name" value="GST_N_2"/>
    <property type="match status" value="1"/>
</dbReference>
<dbReference type="STRING" id="392484.LP43_1211"/>
<organism evidence="3 4">
    <name type="scientific">Methylophaga thiooxydans</name>
    <dbReference type="NCBI Taxonomy" id="392484"/>
    <lineage>
        <taxon>Bacteria</taxon>
        <taxon>Pseudomonadati</taxon>
        <taxon>Pseudomonadota</taxon>
        <taxon>Gammaproteobacteria</taxon>
        <taxon>Thiotrichales</taxon>
        <taxon>Piscirickettsiaceae</taxon>
        <taxon>Methylophaga</taxon>
    </lineage>
</organism>
<dbReference type="InterPro" id="IPR010987">
    <property type="entry name" value="Glutathione-S-Trfase_C-like"/>
</dbReference>
<dbReference type="Gene3D" id="1.20.1050.10">
    <property type="match status" value="1"/>
</dbReference>
<dbReference type="EMBL" id="JRQD01000003">
    <property type="protein sequence ID" value="KGM06719.1"/>
    <property type="molecule type" value="Genomic_DNA"/>
</dbReference>
<dbReference type="PROSITE" id="PS50405">
    <property type="entry name" value="GST_CTER"/>
    <property type="match status" value="1"/>
</dbReference>
<name>A0A0A0BI29_9GAMM</name>
<protein>
    <recommendedName>
        <fullName evidence="5">Glutathione S-transferase</fullName>
    </recommendedName>
</protein>
<reference evidence="3 4" key="1">
    <citation type="submission" date="2014-09" db="EMBL/GenBank/DDBJ databases">
        <authorList>
            <person name="Grob C."/>
            <person name="Taubert M."/>
            <person name="Howat A.M."/>
            <person name="Burns O.J."/>
            <person name="Dixon J.L."/>
            <person name="Chen Y."/>
            <person name="Murrell J.C."/>
        </authorList>
    </citation>
    <scope>NUCLEOTIDE SEQUENCE [LARGE SCALE GENOMIC DNA]</scope>
    <source>
        <strain evidence="3">L4</strain>
    </source>
</reference>
<evidence type="ECO:0000259" key="2">
    <source>
        <dbReference type="PROSITE" id="PS50405"/>
    </source>
</evidence>
<dbReference type="RefSeq" id="WP_008289999.1">
    <property type="nucleotide sequence ID" value="NZ_JADFAB010000075.1"/>
</dbReference>
<dbReference type="InterPro" id="IPR036249">
    <property type="entry name" value="Thioredoxin-like_sf"/>
</dbReference>
<dbReference type="InterPro" id="IPR036282">
    <property type="entry name" value="Glutathione-S-Trfase_C_sf"/>
</dbReference>
<feature type="domain" description="GST C-terminal" evidence="2">
    <location>
        <begin position="94"/>
        <end position="212"/>
    </location>
</feature>
<dbReference type="AlphaFoldDB" id="A0A0A0BI29"/>
<dbReference type="PANTHER" id="PTHR43968:SF6">
    <property type="entry name" value="GLUTATHIONE S-TRANSFERASE OMEGA"/>
    <property type="match status" value="1"/>
</dbReference>
<feature type="domain" description="GST N-terminal" evidence="1">
    <location>
        <begin position="9"/>
        <end position="89"/>
    </location>
</feature>
<dbReference type="SUPFAM" id="SSF47616">
    <property type="entry name" value="GST C-terminal domain-like"/>
    <property type="match status" value="1"/>
</dbReference>
<dbReference type="PANTHER" id="PTHR43968">
    <property type="match status" value="1"/>
</dbReference>
<dbReference type="CDD" id="cd00299">
    <property type="entry name" value="GST_C_family"/>
    <property type="match status" value="1"/>
</dbReference>
<proteinExistence type="predicted"/>
<evidence type="ECO:0000313" key="3">
    <source>
        <dbReference type="EMBL" id="KGM06719.1"/>
    </source>
</evidence>
<dbReference type="SUPFAM" id="SSF52833">
    <property type="entry name" value="Thioredoxin-like"/>
    <property type="match status" value="1"/>
</dbReference>
<dbReference type="InterPro" id="IPR004046">
    <property type="entry name" value="GST_C"/>
</dbReference>
<dbReference type="InterPro" id="IPR004045">
    <property type="entry name" value="Glutathione_S-Trfase_N"/>
</dbReference>
<evidence type="ECO:0000313" key="4">
    <source>
        <dbReference type="Proteomes" id="UP000029999"/>
    </source>
</evidence>
<dbReference type="GO" id="GO:0005737">
    <property type="term" value="C:cytoplasm"/>
    <property type="evidence" value="ECO:0007669"/>
    <property type="project" value="TreeGrafter"/>
</dbReference>
<dbReference type="Gene3D" id="3.40.30.10">
    <property type="entry name" value="Glutaredoxin"/>
    <property type="match status" value="1"/>
</dbReference>
<dbReference type="Pfam" id="PF00043">
    <property type="entry name" value="GST_C"/>
    <property type="match status" value="1"/>
</dbReference>
<dbReference type="SFLD" id="SFLDG00358">
    <property type="entry name" value="Main_(cytGST)"/>
    <property type="match status" value="1"/>
</dbReference>
<evidence type="ECO:0000259" key="1">
    <source>
        <dbReference type="PROSITE" id="PS50404"/>
    </source>
</evidence>
<dbReference type="InterPro" id="IPR050983">
    <property type="entry name" value="GST_Omega/HSP26"/>
</dbReference>
<sequence>MAIGDHLADVKVLYGVAGCANTSKCLFTAAEKGIDIDGRSVDINSETEMAEIFKMSPFGTLPVLKDVDFYVYGIEAILSYLDDKGFGNSLVPRNGVARAQQYQWAHIAQHVFSPAVKAISEGSADSAALEAVKDVLQKLDDQLSTRGKRGDYIVGDLSLADIHWAPYIHNCCLYGHEALIDAYPAVKTWWSHMKVRKSTSKENYVAYTVLPSIDEIHSNKMRSVSINV</sequence>
<dbReference type="SFLD" id="SFLDS00019">
    <property type="entry name" value="Glutathione_Transferase_(cytos"/>
    <property type="match status" value="1"/>
</dbReference>
<dbReference type="Proteomes" id="UP000029999">
    <property type="component" value="Unassembled WGS sequence"/>
</dbReference>
<gene>
    <name evidence="3" type="ORF">LP43_1211</name>
</gene>
<dbReference type="PROSITE" id="PS50404">
    <property type="entry name" value="GST_NTER"/>
    <property type="match status" value="1"/>
</dbReference>
<evidence type="ECO:0008006" key="5">
    <source>
        <dbReference type="Google" id="ProtNLM"/>
    </source>
</evidence>
<dbReference type="InterPro" id="IPR040079">
    <property type="entry name" value="Glutathione_S-Trfase"/>
</dbReference>
<comment type="caution">
    <text evidence="3">The sequence shown here is derived from an EMBL/GenBank/DDBJ whole genome shotgun (WGS) entry which is preliminary data.</text>
</comment>
<accession>A0A0A0BI29</accession>